<dbReference type="PANTHER" id="PTHR34382">
    <property type="entry name" value="PTS SYSTEM N,N'-DIACETYLCHITOBIOSE-SPECIFIC EIIA COMPONENT"/>
    <property type="match status" value="1"/>
</dbReference>
<name>A0A1V4DGB0_9ENTE</name>
<comment type="caution">
    <text evidence="8">The sequence shown here is derived from an EMBL/GenBank/DDBJ whole genome shotgun (WGS) entry which is preliminary data.</text>
</comment>
<protein>
    <submittedName>
        <fullName evidence="8">PTS lactose/cellobiose transporter subunit IIA</fullName>
    </submittedName>
</protein>
<dbReference type="EMBL" id="MVAB01000001">
    <property type="protein sequence ID" value="OPF87567.1"/>
    <property type="molecule type" value="Genomic_DNA"/>
</dbReference>
<keyword evidence="6" id="KW-0460">Magnesium</keyword>
<feature type="modified residue" description="Phosphohistidine; by HPr" evidence="7">
    <location>
        <position position="73"/>
    </location>
</feature>
<keyword evidence="2" id="KW-0762">Sugar transport</keyword>
<evidence type="ECO:0000256" key="7">
    <source>
        <dbReference type="PROSITE-ProRule" id="PRU00418"/>
    </source>
</evidence>
<dbReference type="PIRSF" id="PIRSF000699">
    <property type="entry name" value="PTS_IILac_III"/>
    <property type="match status" value="1"/>
</dbReference>
<evidence type="ECO:0000256" key="6">
    <source>
        <dbReference type="PIRSR" id="PIRSR000699-2"/>
    </source>
</evidence>
<evidence type="ECO:0000313" key="8">
    <source>
        <dbReference type="EMBL" id="OPF87567.1"/>
    </source>
</evidence>
<dbReference type="AlphaFoldDB" id="A0A1V4DGB0"/>
<dbReference type="InterPro" id="IPR036542">
    <property type="entry name" value="PTS_IIA_lac/cel_sf"/>
</dbReference>
<keyword evidence="6" id="KW-0479">Metal-binding</keyword>
<organism evidence="8 9">
    <name type="scientific">Vagococcus martis</name>
    <dbReference type="NCBI Taxonomy" id="1768210"/>
    <lineage>
        <taxon>Bacteria</taxon>
        <taxon>Bacillati</taxon>
        <taxon>Bacillota</taxon>
        <taxon>Bacilli</taxon>
        <taxon>Lactobacillales</taxon>
        <taxon>Enterococcaceae</taxon>
        <taxon>Vagococcus</taxon>
    </lineage>
</organism>
<reference evidence="8 9" key="1">
    <citation type="submission" date="2017-02" db="EMBL/GenBank/DDBJ databases">
        <title>Vagococcus cremeus sp. nov., isolated from the small intestine of a marten, Martes flavigula.</title>
        <authorList>
            <person name="Tak E.J."/>
            <person name="Bae J.-W."/>
        </authorList>
    </citation>
    <scope>NUCLEOTIDE SEQUENCE [LARGE SCALE GENOMIC DNA]</scope>
    <source>
        <strain evidence="8 9">D7T301</strain>
    </source>
</reference>
<keyword evidence="3" id="KW-0808">Transferase</keyword>
<dbReference type="GO" id="GO:0046872">
    <property type="term" value="F:metal ion binding"/>
    <property type="evidence" value="ECO:0007669"/>
    <property type="project" value="UniProtKB-KW"/>
</dbReference>
<dbReference type="Proteomes" id="UP000189970">
    <property type="component" value="Unassembled WGS sequence"/>
</dbReference>
<evidence type="ECO:0000256" key="5">
    <source>
        <dbReference type="PIRSR" id="PIRSR000699-1"/>
    </source>
</evidence>
<keyword evidence="4" id="KW-0598">Phosphotransferase system</keyword>
<dbReference type="PANTHER" id="PTHR34382:SF7">
    <property type="entry name" value="PTS SYSTEM N,N'-DIACETYLCHITOBIOSE-SPECIFIC EIIA COMPONENT"/>
    <property type="match status" value="1"/>
</dbReference>
<dbReference type="CDD" id="cd00215">
    <property type="entry name" value="PTS_IIA_lac"/>
    <property type="match status" value="1"/>
</dbReference>
<comment type="cofactor">
    <cofactor evidence="6">
        <name>Mg(2+)</name>
        <dbReference type="ChEBI" id="CHEBI:18420"/>
    </cofactor>
    <text evidence="6">Binds 1 Mg(2+) ion per trimer.</text>
</comment>
<evidence type="ECO:0000313" key="9">
    <source>
        <dbReference type="Proteomes" id="UP000189970"/>
    </source>
</evidence>
<keyword evidence="1" id="KW-0813">Transport</keyword>
<dbReference type="RefSeq" id="WP_079346214.1">
    <property type="nucleotide sequence ID" value="NZ_MVAB01000001.1"/>
</dbReference>
<feature type="binding site" evidence="6">
    <location>
        <position position="76"/>
    </location>
    <ligand>
        <name>Mg(2+)</name>
        <dbReference type="ChEBI" id="CHEBI:18420"/>
        <note>ligand shared between all trimeric partners</note>
    </ligand>
</feature>
<evidence type="ECO:0000256" key="4">
    <source>
        <dbReference type="ARBA" id="ARBA00022683"/>
    </source>
</evidence>
<dbReference type="Gene3D" id="1.20.58.80">
    <property type="entry name" value="Phosphotransferase system, lactose/cellobiose-type IIA subunit"/>
    <property type="match status" value="1"/>
</dbReference>
<evidence type="ECO:0000256" key="2">
    <source>
        <dbReference type="ARBA" id="ARBA00022597"/>
    </source>
</evidence>
<dbReference type="PROSITE" id="PS51095">
    <property type="entry name" value="PTS_EIIA_TYPE_3"/>
    <property type="match status" value="1"/>
</dbReference>
<evidence type="ECO:0000256" key="3">
    <source>
        <dbReference type="ARBA" id="ARBA00022679"/>
    </source>
</evidence>
<keyword evidence="9" id="KW-1185">Reference proteome</keyword>
<dbReference type="Pfam" id="PF02255">
    <property type="entry name" value="PTS_IIA"/>
    <property type="match status" value="1"/>
</dbReference>
<sequence>MEEQIFNIIVHGGNARGFAYEALEACRKGEYEKVDELLKQSKDEMVLAHNTQTELVQMDVRGESVEISLLMIHAQDQLMTTMSEQTLIEQMIIMQKEINELRGK</sequence>
<gene>
    <name evidence="8" type="ORF">BW731_04795</name>
</gene>
<feature type="active site" description="Tele-phosphohistidine intermediate" evidence="5">
    <location>
        <position position="73"/>
    </location>
</feature>
<dbReference type="InterPro" id="IPR003188">
    <property type="entry name" value="PTS_IIA_lac/cel"/>
</dbReference>
<accession>A0A1V4DGB0</accession>
<proteinExistence type="predicted"/>
<dbReference type="SUPFAM" id="SSF46973">
    <property type="entry name" value="Enzyme IIa from lactose specific PTS, IIa-lac"/>
    <property type="match status" value="1"/>
</dbReference>
<evidence type="ECO:0000256" key="1">
    <source>
        <dbReference type="ARBA" id="ARBA00022448"/>
    </source>
</evidence>
<dbReference type="GO" id="GO:0009401">
    <property type="term" value="P:phosphoenolpyruvate-dependent sugar phosphotransferase system"/>
    <property type="evidence" value="ECO:0007669"/>
    <property type="project" value="UniProtKB-KW"/>
</dbReference>
<dbReference type="GO" id="GO:0016740">
    <property type="term" value="F:transferase activity"/>
    <property type="evidence" value="ECO:0007669"/>
    <property type="project" value="UniProtKB-KW"/>
</dbReference>